<dbReference type="AlphaFoldDB" id="A0A975Y1C6"/>
<dbReference type="RefSeq" id="WP_216941090.1">
    <property type="nucleotide sequence ID" value="NZ_CP077062.1"/>
</dbReference>
<dbReference type="InterPro" id="IPR003870">
    <property type="entry name" value="DUF222"/>
</dbReference>
<evidence type="ECO:0000259" key="2">
    <source>
        <dbReference type="Pfam" id="PF02720"/>
    </source>
</evidence>
<evidence type="ECO:0000256" key="1">
    <source>
        <dbReference type="SAM" id="MobiDB-lite"/>
    </source>
</evidence>
<keyword evidence="4" id="KW-1185">Reference proteome</keyword>
<dbReference type="Pfam" id="PF02720">
    <property type="entry name" value="DUF222"/>
    <property type="match status" value="1"/>
</dbReference>
<feature type="region of interest" description="Disordered" evidence="1">
    <location>
        <begin position="389"/>
        <end position="441"/>
    </location>
</feature>
<accession>A0A975Y1C6</accession>
<organism evidence="3 4">
    <name type="scientific">Nocardioides panacis</name>
    <dbReference type="NCBI Taxonomy" id="2849501"/>
    <lineage>
        <taxon>Bacteria</taxon>
        <taxon>Bacillati</taxon>
        <taxon>Actinomycetota</taxon>
        <taxon>Actinomycetes</taxon>
        <taxon>Propionibacteriales</taxon>
        <taxon>Nocardioidaceae</taxon>
        <taxon>Nocardioides</taxon>
    </lineage>
</organism>
<protein>
    <submittedName>
        <fullName evidence="3">13E12 repeat family protein</fullName>
    </submittedName>
</protein>
<reference evidence="3" key="1">
    <citation type="submission" date="2021-06" db="EMBL/GenBank/DDBJ databases">
        <title>Complete genome sequence of Nocardioides sp. G188.</title>
        <authorList>
            <person name="Im W.-T."/>
        </authorList>
    </citation>
    <scope>NUCLEOTIDE SEQUENCE</scope>
    <source>
        <strain evidence="3">G188</strain>
    </source>
</reference>
<sequence length="441" mass="48251">MTSVTAPPPPPPVGQPPAGHPVLRFTTSLSGALDRLAETPTWSMTPAEQREALVELRRQRNRLHELELRVLVQADRDDIGADTGAVSTPAWLAHATRTSTTRCHRDLHLATKLDTRFGQTRTALAAGLIDAEKAGILTDAVERLTSEYDELPPGTEARAEAHLLEQARVFDARTLRRLGRRLFEVVCPEAADAVEGARLEKEEARARALAQLTIHDQGDGTSSGRFRLPALHADLLKKALEALTSPRRIGDARLDPETRAKLPHATLLGHGLMELLEHHLSALPQVNGSPFTVVVTIGLDALVSGLGVAALDTGHRVSAGEARRLACRAGIIPMVLGGDSVPLDVGRERRLFDRYQKHAINHRYQGCAAHSCDRPPAWVEYHHLQPWRPNGHQQRHLAVPGPPPDGRPPGQLRPATTPRRQGPVQPENLDRADRRPADQRA</sequence>
<dbReference type="EMBL" id="CP077062">
    <property type="protein sequence ID" value="QWZ09244.1"/>
    <property type="molecule type" value="Genomic_DNA"/>
</dbReference>
<evidence type="ECO:0000313" key="3">
    <source>
        <dbReference type="EMBL" id="QWZ09244.1"/>
    </source>
</evidence>
<feature type="domain" description="DUF222" evidence="2">
    <location>
        <begin position="51"/>
        <end position="363"/>
    </location>
</feature>
<dbReference type="KEGG" id="nps:KRR39_05510"/>
<dbReference type="Proteomes" id="UP000683575">
    <property type="component" value="Chromosome"/>
</dbReference>
<feature type="compositionally biased region" description="Basic and acidic residues" evidence="1">
    <location>
        <begin position="428"/>
        <end position="441"/>
    </location>
</feature>
<name>A0A975Y1C6_9ACTN</name>
<evidence type="ECO:0000313" key="4">
    <source>
        <dbReference type="Proteomes" id="UP000683575"/>
    </source>
</evidence>
<gene>
    <name evidence="3" type="ORF">KRR39_05510</name>
</gene>
<proteinExistence type="predicted"/>
<feature type="compositionally biased region" description="Pro residues" evidence="1">
    <location>
        <begin position="1"/>
        <end position="19"/>
    </location>
</feature>
<feature type="region of interest" description="Disordered" evidence="1">
    <location>
        <begin position="1"/>
        <end position="21"/>
    </location>
</feature>